<sequence>MDFNDSNDDDIELPFELSASFMLFEVTLLPGNDDSLSISQLLDIVGLSDLDLGVSFPAISNLSNALSITHISMGWTISLLPDFFKRAISLDDWEMLFISQRVPRTLSTCINAMLHVGHVPSTVSIVVTFEDETEIALVFAPSGPPLTMRDVVGQFIPDSATITLPDTVTFLADIGLQQASVAMHLGNGKFSLSQLLYPFSSRIPKEWKEKMAEFHSMLSLANNTDYLDYLQVHVGPIGDQPSLTAKATYSSTTSTLDILRHVSGIDLGNCFENLSLSALISVVDINMSNLTATLMHDPATNAFSFDADTDWLCFSHLRFACSKSQTWSYSLGFSLRPDVNVLQYIPILGPIVNSRITLINVALVVFNHKLDVAALPITLSIPVKSMISQSLFNVAFAGRLALAKSSLKTLAKTLGVDTNDILGIVGNEYLHLSISVKTIYLWNGEASLAVLICSDETELLPKVGIQGTAVLNFGEQVSKNPIATSLFLFVDFSMTVLGFKFTLDQWKGVFGYDGLNFENIVFEAEFPPEEFPLPSEFTVSGTVDLREKVQILWQLDILKSYAMGRIEGLTLNNIIETFSDAHDVPDYLDLRFGPYEFKIVPIDLVDSKGNIMKQQFAMRGSFKIPSLHFSADGKVNICTSHVIIDGHLSPVVVNKKLFSILASSNENPPPPSGSGASIHVSVNDDLSPFELEASSDGLAFSIDREWATDGSLSGIVKKEKLAISASLSISESYTHARTSNWLGLVQ</sequence>
<dbReference type="EMBL" id="JABBWD010000054">
    <property type="protein sequence ID" value="KAG1772239.1"/>
    <property type="molecule type" value="Genomic_DNA"/>
</dbReference>
<name>A0A9P6ZMC1_9AGAM</name>
<dbReference type="OrthoDB" id="3065987at2759"/>
<dbReference type="Proteomes" id="UP000714275">
    <property type="component" value="Unassembled WGS sequence"/>
</dbReference>
<gene>
    <name evidence="1" type="ORF">EV702DRAFT_1201627</name>
</gene>
<protein>
    <submittedName>
        <fullName evidence="1">Uncharacterized protein</fullName>
    </submittedName>
</protein>
<accession>A0A9P6ZMC1</accession>
<dbReference type="AlphaFoldDB" id="A0A9P6ZMC1"/>
<evidence type="ECO:0000313" key="1">
    <source>
        <dbReference type="EMBL" id="KAG1772239.1"/>
    </source>
</evidence>
<organism evidence="1 2">
    <name type="scientific">Suillus placidus</name>
    <dbReference type="NCBI Taxonomy" id="48579"/>
    <lineage>
        <taxon>Eukaryota</taxon>
        <taxon>Fungi</taxon>
        <taxon>Dikarya</taxon>
        <taxon>Basidiomycota</taxon>
        <taxon>Agaricomycotina</taxon>
        <taxon>Agaricomycetes</taxon>
        <taxon>Agaricomycetidae</taxon>
        <taxon>Boletales</taxon>
        <taxon>Suillineae</taxon>
        <taxon>Suillaceae</taxon>
        <taxon>Suillus</taxon>
    </lineage>
</organism>
<evidence type="ECO:0000313" key="2">
    <source>
        <dbReference type="Proteomes" id="UP000714275"/>
    </source>
</evidence>
<comment type="caution">
    <text evidence="1">The sequence shown here is derived from an EMBL/GenBank/DDBJ whole genome shotgun (WGS) entry which is preliminary data.</text>
</comment>
<reference evidence="1" key="1">
    <citation type="journal article" date="2020" name="New Phytol.">
        <title>Comparative genomics reveals dynamic genome evolution in host specialist ectomycorrhizal fungi.</title>
        <authorList>
            <person name="Lofgren L.A."/>
            <person name="Nguyen N.H."/>
            <person name="Vilgalys R."/>
            <person name="Ruytinx J."/>
            <person name="Liao H.L."/>
            <person name="Branco S."/>
            <person name="Kuo A."/>
            <person name="LaButti K."/>
            <person name="Lipzen A."/>
            <person name="Andreopoulos W."/>
            <person name="Pangilinan J."/>
            <person name="Riley R."/>
            <person name="Hundley H."/>
            <person name="Na H."/>
            <person name="Barry K."/>
            <person name="Grigoriev I.V."/>
            <person name="Stajich J.E."/>
            <person name="Kennedy P.G."/>
        </authorList>
    </citation>
    <scope>NUCLEOTIDE SEQUENCE</scope>
    <source>
        <strain evidence="1">DOB743</strain>
    </source>
</reference>
<keyword evidence="2" id="KW-1185">Reference proteome</keyword>
<proteinExistence type="predicted"/>